<organism evidence="4 5">
    <name type="scientific">Microbispora rosea</name>
    <dbReference type="NCBI Taxonomy" id="58117"/>
    <lineage>
        <taxon>Bacteria</taxon>
        <taxon>Bacillati</taxon>
        <taxon>Actinomycetota</taxon>
        <taxon>Actinomycetes</taxon>
        <taxon>Streptosporangiales</taxon>
        <taxon>Streptosporangiaceae</taxon>
        <taxon>Microbispora</taxon>
    </lineage>
</organism>
<keyword evidence="1" id="KW-0328">Glycosyltransferase</keyword>
<dbReference type="GO" id="GO:0005829">
    <property type="term" value="C:cytosol"/>
    <property type="evidence" value="ECO:0007669"/>
    <property type="project" value="TreeGrafter"/>
</dbReference>
<evidence type="ECO:0000256" key="2">
    <source>
        <dbReference type="ARBA" id="ARBA00022679"/>
    </source>
</evidence>
<dbReference type="CDD" id="cd03789">
    <property type="entry name" value="GT9_LPS_heptosyltransferase"/>
    <property type="match status" value="1"/>
</dbReference>
<dbReference type="SUPFAM" id="SSF53756">
    <property type="entry name" value="UDP-Glycosyltransferase/glycogen phosphorylase"/>
    <property type="match status" value="1"/>
</dbReference>
<keyword evidence="5" id="KW-1185">Reference proteome</keyword>
<dbReference type="AlphaFoldDB" id="A0A1N6T8R1"/>
<protein>
    <submittedName>
        <fullName evidence="4">ADP-heptose:LPS heptosyltransferase</fullName>
    </submittedName>
</protein>
<dbReference type="EMBL" id="FTNI01000002">
    <property type="protein sequence ID" value="SIQ49693.1"/>
    <property type="molecule type" value="Genomic_DNA"/>
</dbReference>
<dbReference type="InterPro" id="IPR051199">
    <property type="entry name" value="LPS_LOS_Heptosyltrfase"/>
</dbReference>
<dbReference type="RefSeq" id="WP_204053447.1">
    <property type="nucleotide sequence ID" value="NZ_FTNI01000002.1"/>
</dbReference>
<evidence type="ECO:0000313" key="4">
    <source>
        <dbReference type="EMBL" id="SIQ49693.1"/>
    </source>
</evidence>
<dbReference type="InterPro" id="IPR002201">
    <property type="entry name" value="Glyco_trans_9"/>
</dbReference>
<name>A0A1N6T8R1_9ACTN</name>
<dbReference type="Gene3D" id="3.40.50.2000">
    <property type="entry name" value="Glycogen Phosphorylase B"/>
    <property type="match status" value="2"/>
</dbReference>
<reference evidence="5" key="1">
    <citation type="submission" date="2017-01" db="EMBL/GenBank/DDBJ databases">
        <authorList>
            <person name="Varghese N."/>
            <person name="Submissions S."/>
        </authorList>
    </citation>
    <scope>NUCLEOTIDE SEQUENCE [LARGE SCALE GENOMIC DNA]</scope>
    <source>
        <strain evidence="5">ATCC 12950</strain>
    </source>
</reference>
<feature type="region of interest" description="Disordered" evidence="3">
    <location>
        <begin position="172"/>
        <end position="199"/>
    </location>
</feature>
<evidence type="ECO:0000313" key="5">
    <source>
        <dbReference type="Proteomes" id="UP000186096"/>
    </source>
</evidence>
<dbReference type="Proteomes" id="UP000186096">
    <property type="component" value="Unassembled WGS sequence"/>
</dbReference>
<dbReference type="PANTHER" id="PTHR30160">
    <property type="entry name" value="TETRAACYLDISACCHARIDE 4'-KINASE-RELATED"/>
    <property type="match status" value="1"/>
</dbReference>
<dbReference type="GO" id="GO:0008713">
    <property type="term" value="F:ADP-heptose-lipopolysaccharide heptosyltransferase activity"/>
    <property type="evidence" value="ECO:0007669"/>
    <property type="project" value="TreeGrafter"/>
</dbReference>
<evidence type="ECO:0000256" key="3">
    <source>
        <dbReference type="SAM" id="MobiDB-lite"/>
    </source>
</evidence>
<dbReference type="PANTHER" id="PTHR30160:SF1">
    <property type="entry name" value="LIPOPOLYSACCHARIDE 1,2-N-ACETYLGLUCOSAMINETRANSFERASE-RELATED"/>
    <property type="match status" value="1"/>
</dbReference>
<gene>
    <name evidence="4" type="ORF">SAMN05421833_102259</name>
</gene>
<feature type="compositionally biased region" description="Basic and acidic residues" evidence="3">
    <location>
        <begin position="179"/>
        <end position="199"/>
    </location>
</feature>
<keyword evidence="2 4" id="KW-0808">Transferase</keyword>
<evidence type="ECO:0000256" key="1">
    <source>
        <dbReference type="ARBA" id="ARBA00022676"/>
    </source>
</evidence>
<dbReference type="STRING" id="58117.SAMN05421833_102259"/>
<sequence length="375" mass="39077">MLVIRPDNVGDVVMAGPALRSLRRAAPRARLDLLATPAGAAAAALLPEVDGVLTASVSWQKTGGEDVPVTDDLDLVERIGWGGYEAAVILTSFSQAPWPAGNLCRLAGLPVRVGMSKEFGGAGLTHWVPSPPDETHQVDRALHMLERVGVPPVEGRLRVRVPAEAARTARRLLGGGPTGDRRVDGQTDGHEDGHADGHGRRPCALILPGASCSARRYPADRFAQVAGLLTAAGLRVLVAGTAREAPLVEATGAGVPGAVLLPGRFDVPVLAALIDAVDVVVCNNSGGAHLASALGTPVVVLFAGTEQVEQYRPRFGPASILTVPTACSPCRQFACPFAHDCLDIPPEQVAAEALRLTDECGGPWWRTPAGARDAR</sequence>
<dbReference type="Pfam" id="PF01075">
    <property type="entry name" value="Glyco_transf_9"/>
    <property type="match status" value="1"/>
</dbReference>
<accession>A0A1N6T8R1</accession>
<dbReference type="GO" id="GO:0009244">
    <property type="term" value="P:lipopolysaccharide core region biosynthetic process"/>
    <property type="evidence" value="ECO:0007669"/>
    <property type="project" value="TreeGrafter"/>
</dbReference>
<proteinExistence type="predicted"/>